<name>A0AAU7VYS6_9MICO</name>
<evidence type="ECO:0008006" key="3">
    <source>
        <dbReference type="Google" id="ProtNLM"/>
    </source>
</evidence>
<organism evidence="2">
    <name type="scientific">Microbacterium sp. A8/3-1</name>
    <dbReference type="NCBI Taxonomy" id="3160749"/>
    <lineage>
        <taxon>Bacteria</taxon>
        <taxon>Bacillati</taxon>
        <taxon>Actinomycetota</taxon>
        <taxon>Actinomycetes</taxon>
        <taxon>Micrococcales</taxon>
        <taxon>Microbacteriaceae</taxon>
        <taxon>Microbacterium</taxon>
    </lineage>
</organism>
<sequence>MGNELADAIRTQLRLALLGHYGTLEVAAEALGIPYKTLYRALTESGKDRTARVSLDFVIDVSNHLERVAGVDLAEIHRRAQIKADVPGTPQDQDEWDLAARPRSVDRGEDIE</sequence>
<gene>
    <name evidence="2" type="ORF">ABS642_00980</name>
</gene>
<dbReference type="AlphaFoldDB" id="A0AAU7VYS6"/>
<feature type="compositionally biased region" description="Basic and acidic residues" evidence="1">
    <location>
        <begin position="98"/>
        <end position="112"/>
    </location>
</feature>
<dbReference type="EMBL" id="CP158357">
    <property type="protein sequence ID" value="XBX78695.1"/>
    <property type="molecule type" value="Genomic_DNA"/>
</dbReference>
<dbReference type="RefSeq" id="WP_350351922.1">
    <property type="nucleotide sequence ID" value="NZ_CP158357.1"/>
</dbReference>
<reference evidence="2" key="1">
    <citation type="submission" date="2024-06" db="EMBL/GenBank/DDBJ databases">
        <title>Draft genome sequence of Microbacterium sp. strain A8/3-1, isolated from Oxytropis tragacanthoides Fisch. ex DC. Root nodules in the Altai region of Russia.</title>
        <authorList>
            <person name="Sazanova A."/>
            <person name="Guro P."/>
            <person name="Kuznetsova I."/>
            <person name="Belimov A."/>
            <person name="Safronova V."/>
        </authorList>
    </citation>
    <scope>NUCLEOTIDE SEQUENCE</scope>
    <source>
        <strain evidence="2">A8/3-1</strain>
    </source>
</reference>
<accession>A0AAU7VYS6</accession>
<evidence type="ECO:0000256" key="1">
    <source>
        <dbReference type="SAM" id="MobiDB-lite"/>
    </source>
</evidence>
<proteinExistence type="predicted"/>
<feature type="region of interest" description="Disordered" evidence="1">
    <location>
        <begin position="84"/>
        <end position="112"/>
    </location>
</feature>
<protein>
    <recommendedName>
        <fullName evidence="3">Transcriptional regulator</fullName>
    </recommendedName>
</protein>
<evidence type="ECO:0000313" key="2">
    <source>
        <dbReference type="EMBL" id="XBX78695.1"/>
    </source>
</evidence>